<proteinExistence type="predicted"/>
<comment type="caution">
    <text evidence="2">The sequence shown here is derived from an EMBL/GenBank/DDBJ whole genome shotgun (WGS) entry which is preliminary data.</text>
</comment>
<name>A0AAV1Y1Z9_LUPLU</name>
<accession>A0AAV1Y1Z9</accession>
<protein>
    <submittedName>
        <fullName evidence="2">Uncharacterized protein</fullName>
    </submittedName>
</protein>
<evidence type="ECO:0000256" key="1">
    <source>
        <dbReference type="SAM" id="MobiDB-lite"/>
    </source>
</evidence>
<evidence type="ECO:0000313" key="2">
    <source>
        <dbReference type="EMBL" id="CAL0327633.1"/>
    </source>
</evidence>
<reference evidence="2 3" key="1">
    <citation type="submission" date="2024-03" db="EMBL/GenBank/DDBJ databases">
        <authorList>
            <person name="Martinez-Hernandez J."/>
        </authorList>
    </citation>
    <scope>NUCLEOTIDE SEQUENCE [LARGE SCALE GENOMIC DNA]</scope>
</reference>
<dbReference type="EMBL" id="CAXHTB010000020">
    <property type="protein sequence ID" value="CAL0327633.1"/>
    <property type="molecule type" value="Genomic_DNA"/>
</dbReference>
<keyword evidence="3" id="KW-1185">Reference proteome</keyword>
<dbReference type="Proteomes" id="UP001497480">
    <property type="component" value="Unassembled WGS sequence"/>
</dbReference>
<feature type="compositionally biased region" description="Polar residues" evidence="1">
    <location>
        <begin position="24"/>
        <end position="40"/>
    </location>
</feature>
<sequence length="117" mass="12887">MWGQGDRVLLGQWIHVREGGNCKTEPSTKQQTSQPTNPNTMADMMDIHGNNRSYSSKGKTVLIASNPPSAAKAIPWVEKYRPQSLNDVVAHRDIVDTINSLSLPSFFSSVYHSSSSV</sequence>
<feature type="region of interest" description="Disordered" evidence="1">
    <location>
        <begin position="19"/>
        <end position="50"/>
    </location>
</feature>
<evidence type="ECO:0000313" key="3">
    <source>
        <dbReference type="Proteomes" id="UP001497480"/>
    </source>
</evidence>
<organism evidence="2 3">
    <name type="scientific">Lupinus luteus</name>
    <name type="common">European yellow lupine</name>
    <dbReference type="NCBI Taxonomy" id="3873"/>
    <lineage>
        <taxon>Eukaryota</taxon>
        <taxon>Viridiplantae</taxon>
        <taxon>Streptophyta</taxon>
        <taxon>Embryophyta</taxon>
        <taxon>Tracheophyta</taxon>
        <taxon>Spermatophyta</taxon>
        <taxon>Magnoliopsida</taxon>
        <taxon>eudicotyledons</taxon>
        <taxon>Gunneridae</taxon>
        <taxon>Pentapetalae</taxon>
        <taxon>rosids</taxon>
        <taxon>fabids</taxon>
        <taxon>Fabales</taxon>
        <taxon>Fabaceae</taxon>
        <taxon>Papilionoideae</taxon>
        <taxon>50 kb inversion clade</taxon>
        <taxon>genistoids sensu lato</taxon>
        <taxon>core genistoids</taxon>
        <taxon>Genisteae</taxon>
        <taxon>Lupinus</taxon>
    </lineage>
</organism>
<dbReference type="AlphaFoldDB" id="A0AAV1Y1Z9"/>
<gene>
    <name evidence="2" type="ORF">LLUT_LOCUS28693</name>
</gene>